<reference evidence="2 3" key="1">
    <citation type="journal article" date="2019" name="Int. J. Syst. Evol. Microbiol.">
        <title>The Global Catalogue of Microorganisms (GCM) 10K type strain sequencing project: providing services to taxonomists for standard genome sequencing and annotation.</title>
        <authorList>
            <consortium name="The Broad Institute Genomics Platform"/>
            <consortium name="The Broad Institute Genome Sequencing Center for Infectious Disease"/>
            <person name="Wu L."/>
            <person name="Ma J."/>
        </authorList>
    </citation>
    <scope>NUCLEOTIDE SEQUENCE [LARGE SCALE GENOMIC DNA]</scope>
    <source>
        <strain evidence="2 3">JCM 16373</strain>
    </source>
</reference>
<feature type="domain" description="UspA" evidence="1">
    <location>
        <begin position="17"/>
        <end position="153"/>
    </location>
</feature>
<dbReference type="Proteomes" id="UP001501447">
    <property type="component" value="Unassembled WGS sequence"/>
</dbReference>
<organism evidence="2 3">
    <name type="scientific">Streptomyces axinellae</name>
    <dbReference type="NCBI Taxonomy" id="552788"/>
    <lineage>
        <taxon>Bacteria</taxon>
        <taxon>Bacillati</taxon>
        <taxon>Actinomycetota</taxon>
        <taxon>Actinomycetes</taxon>
        <taxon>Kitasatosporales</taxon>
        <taxon>Streptomycetaceae</taxon>
        <taxon>Streptomyces</taxon>
    </lineage>
</organism>
<evidence type="ECO:0000313" key="3">
    <source>
        <dbReference type="Proteomes" id="UP001501447"/>
    </source>
</evidence>
<proteinExistence type="predicted"/>
<gene>
    <name evidence="2" type="ORF">GCM10009863_01220</name>
</gene>
<evidence type="ECO:0000313" key="2">
    <source>
        <dbReference type="EMBL" id="GAA2592022.1"/>
    </source>
</evidence>
<name>A0ABN3PL98_9ACTN</name>
<dbReference type="InterPro" id="IPR006016">
    <property type="entry name" value="UspA"/>
</dbReference>
<dbReference type="EMBL" id="BAAARJ010000001">
    <property type="protein sequence ID" value="GAA2592022.1"/>
    <property type="molecule type" value="Genomic_DNA"/>
</dbReference>
<evidence type="ECO:0000259" key="1">
    <source>
        <dbReference type="Pfam" id="PF00582"/>
    </source>
</evidence>
<keyword evidence="3" id="KW-1185">Reference proteome</keyword>
<sequence>MPAGPGSEEGDEWAGGVVLGVDVHAACEETLAFVFEAAERRSAPLKVLNGWEPPPTYGPRPMVLPGGAIDGVLAERAGALAKKVRPWGEKHPGVRVDARAVLAQPAELLLDASQEAALLVVGRRRRDASLGAHVGPVAHAAMHHAQAPVAVVPHP</sequence>
<dbReference type="SUPFAM" id="SSF52402">
    <property type="entry name" value="Adenine nucleotide alpha hydrolases-like"/>
    <property type="match status" value="1"/>
</dbReference>
<dbReference type="Gene3D" id="3.40.50.620">
    <property type="entry name" value="HUPs"/>
    <property type="match status" value="1"/>
</dbReference>
<comment type="caution">
    <text evidence="2">The sequence shown here is derived from an EMBL/GenBank/DDBJ whole genome shotgun (WGS) entry which is preliminary data.</text>
</comment>
<dbReference type="Pfam" id="PF00582">
    <property type="entry name" value="Usp"/>
    <property type="match status" value="1"/>
</dbReference>
<protein>
    <recommendedName>
        <fullName evidence="1">UspA domain-containing protein</fullName>
    </recommendedName>
</protein>
<dbReference type="InterPro" id="IPR014729">
    <property type="entry name" value="Rossmann-like_a/b/a_fold"/>
</dbReference>
<accession>A0ABN3PL98</accession>